<feature type="signal peptide" evidence="2">
    <location>
        <begin position="1"/>
        <end position="18"/>
    </location>
</feature>
<evidence type="ECO:0000256" key="2">
    <source>
        <dbReference type="SAM" id="SignalP"/>
    </source>
</evidence>
<dbReference type="AlphaFoldDB" id="A0A2V1DG81"/>
<name>A0A2V1DG81_9PLEO</name>
<accession>A0A2V1DG81</accession>
<sequence>MKFLSLLAAAVFATTAAAEYYKECNEGPFAPLLLVGDKHDASKYDVDICEQQYTTGAVVSGVDVWGSKSRISGILLTYSNGQKSHMVGARDGDHQKLEWGSSTTVTSVKLWSDWDARQLGGLRIELSDNRSLDMRLGDSGKDRISAKVFSPDVGSGILLGGFGTADNHITSWGWMFLESKVEKFTVNDFKFDQSIEQYRKEKSKNERLIIDTQVEYNVASRPLTMHMDKRSDKRNSYSYSQSSTLSFGFGYELEISGQVAGVGPKSSFSVELKTSFENTQEWTKSDDAGLTAKTIHECPPGMTAMCIGYAEFDEFKMDYEATVTIKLKSGKTFSFRERGTKEQTLYAKTQVKCADQQGDHTKEDPYEFVERRIEETRKEAEKKEEEKKKQEEAARNGTKATAPSNSTATPKRSGVVSLFFNA</sequence>
<reference evidence="3 4" key="1">
    <citation type="journal article" date="2018" name="Sci. Rep.">
        <title>Comparative genomics provides insights into the lifestyle and reveals functional heterogeneity of dark septate endophytic fungi.</title>
        <authorList>
            <person name="Knapp D.G."/>
            <person name="Nemeth J.B."/>
            <person name="Barry K."/>
            <person name="Hainaut M."/>
            <person name="Henrissat B."/>
            <person name="Johnson J."/>
            <person name="Kuo A."/>
            <person name="Lim J.H.P."/>
            <person name="Lipzen A."/>
            <person name="Nolan M."/>
            <person name="Ohm R.A."/>
            <person name="Tamas L."/>
            <person name="Grigoriev I.V."/>
            <person name="Spatafora J.W."/>
            <person name="Nagy L.G."/>
            <person name="Kovacs G.M."/>
        </authorList>
    </citation>
    <scope>NUCLEOTIDE SEQUENCE [LARGE SCALE GENOMIC DNA]</scope>
    <source>
        <strain evidence="3 4">DSE2036</strain>
    </source>
</reference>
<feature type="compositionally biased region" description="Polar residues" evidence="1">
    <location>
        <begin position="398"/>
        <end position="410"/>
    </location>
</feature>
<keyword evidence="4" id="KW-1185">Reference proteome</keyword>
<feature type="compositionally biased region" description="Basic and acidic residues" evidence="1">
    <location>
        <begin position="357"/>
        <end position="394"/>
    </location>
</feature>
<dbReference type="OrthoDB" id="3758675at2759"/>
<keyword evidence="2" id="KW-0732">Signal</keyword>
<evidence type="ECO:0008006" key="5">
    <source>
        <dbReference type="Google" id="ProtNLM"/>
    </source>
</evidence>
<proteinExistence type="predicted"/>
<gene>
    <name evidence="3" type="ORF">DM02DRAFT_688447</name>
</gene>
<dbReference type="InterPro" id="IPR036404">
    <property type="entry name" value="Jacalin-like_lectin_dom_sf"/>
</dbReference>
<feature type="chain" id="PRO_5015900786" description="Jacalin-type lectin domain-containing protein" evidence="2">
    <location>
        <begin position="19"/>
        <end position="422"/>
    </location>
</feature>
<evidence type="ECO:0000313" key="4">
    <source>
        <dbReference type="Proteomes" id="UP000244855"/>
    </source>
</evidence>
<dbReference type="Proteomes" id="UP000244855">
    <property type="component" value="Unassembled WGS sequence"/>
</dbReference>
<dbReference type="SUPFAM" id="SSF51101">
    <property type="entry name" value="Mannose-binding lectins"/>
    <property type="match status" value="1"/>
</dbReference>
<feature type="region of interest" description="Disordered" evidence="1">
    <location>
        <begin position="356"/>
        <end position="422"/>
    </location>
</feature>
<protein>
    <recommendedName>
        <fullName evidence="5">Jacalin-type lectin domain-containing protein</fullName>
    </recommendedName>
</protein>
<dbReference type="EMBL" id="KZ805471">
    <property type="protein sequence ID" value="PVH96209.1"/>
    <property type="molecule type" value="Genomic_DNA"/>
</dbReference>
<evidence type="ECO:0000313" key="3">
    <source>
        <dbReference type="EMBL" id="PVH96209.1"/>
    </source>
</evidence>
<dbReference type="Gene3D" id="2.170.15.10">
    <property type="entry name" value="Proaerolysin, chain A, domain 3"/>
    <property type="match status" value="1"/>
</dbReference>
<evidence type="ECO:0000256" key="1">
    <source>
        <dbReference type="SAM" id="MobiDB-lite"/>
    </source>
</evidence>
<dbReference type="Gene3D" id="2.100.10.30">
    <property type="entry name" value="Jacalin-like lectin domain"/>
    <property type="match status" value="1"/>
</dbReference>
<organism evidence="3 4">
    <name type="scientific">Periconia macrospinosa</name>
    <dbReference type="NCBI Taxonomy" id="97972"/>
    <lineage>
        <taxon>Eukaryota</taxon>
        <taxon>Fungi</taxon>
        <taxon>Dikarya</taxon>
        <taxon>Ascomycota</taxon>
        <taxon>Pezizomycotina</taxon>
        <taxon>Dothideomycetes</taxon>
        <taxon>Pleosporomycetidae</taxon>
        <taxon>Pleosporales</taxon>
        <taxon>Massarineae</taxon>
        <taxon>Periconiaceae</taxon>
        <taxon>Periconia</taxon>
    </lineage>
</organism>